<dbReference type="GO" id="GO:0015689">
    <property type="term" value="P:molybdate ion transport"/>
    <property type="evidence" value="ECO:0007669"/>
    <property type="project" value="InterPro"/>
</dbReference>
<accession>A0A383DNZ6</accession>
<feature type="non-terminal residue" evidence="6">
    <location>
        <position position="1"/>
    </location>
</feature>
<dbReference type="InterPro" id="IPR050334">
    <property type="entry name" value="Molybdenum_import_ModC"/>
</dbReference>
<sequence length="186" mass="20603">IEDLRREFSPSIVYVSHNMDEIIRLADQLVVMAEGTVVANGPVAEITSRLDLRPLTGRWDAGSVIDTVVAEQDERDFLTRLSFKGGNLWLPRLDQAIGTSLRIQIRARDVSIALIPPTNISILNVFAGEVIEVGEDDGPQVDVLLDIGAPLWARITKRSQRELNIAPGRMVHAMIKAMAVDRSVRK</sequence>
<evidence type="ECO:0000313" key="6">
    <source>
        <dbReference type="EMBL" id="SVE45980.1"/>
    </source>
</evidence>
<keyword evidence="3" id="KW-1278">Translocase</keyword>
<dbReference type="Gene3D" id="3.40.50.300">
    <property type="entry name" value="P-loop containing nucleotide triphosphate hydrolases"/>
    <property type="match status" value="1"/>
</dbReference>
<dbReference type="PANTHER" id="PTHR43514:SF4">
    <property type="entry name" value="ABC TRANSPORTER I FAMILY MEMBER 10"/>
    <property type="match status" value="1"/>
</dbReference>
<keyword evidence="2" id="KW-0500">Molybdenum</keyword>
<dbReference type="InterPro" id="IPR005116">
    <property type="entry name" value="Transp-assoc_OB_typ1"/>
</dbReference>
<keyword evidence="1" id="KW-1003">Cell membrane</keyword>
<evidence type="ECO:0000256" key="1">
    <source>
        <dbReference type="ARBA" id="ARBA00022475"/>
    </source>
</evidence>
<dbReference type="InterPro" id="IPR004606">
    <property type="entry name" value="Mop_domain"/>
</dbReference>
<organism evidence="6">
    <name type="scientific">marine metagenome</name>
    <dbReference type="NCBI Taxonomy" id="408172"/>
    <lineage>
        <taxon>unclassified sequences</taxon>
        <taxon>metagenomes</taxon>
        <taxon>ecological metagenomes</taxon>
    </lineage>
</organism>
<dbReference type="InterPro" id="IPR027417">
    <property type="entry name" value="P-loop_NTPase"/>
</dbReference>
<dbReference type="EMBL" id="UINC01218799">
    <property type="protein sequence ID" value="SVE45980.1"/>
    <property type="molecule type" value="Genomic_DNA"/>
</dbReference>
<dbReference type="SUPFAM" id="SSF50331">
    <property type="entry name" value="MOP-like"/>
    <property type="match status" value="1"/>
</dbReference>
<gene>
    <name evidence="6" type="ORF">METZ01_LOCUS498834</name>
</gene>
<feature type="domain" description="Mop" evidence="5">
    <location>
        <begin position="119"/>
        <end position="184"/>
    </location>
</feature>
<dbReference type="PANTHER" id="PTHR43514">
    <property type="entry name" value="ABC TRANSPORTER I FAMILY MEMBER 10"/>
    <property type="match status" value="1"/>
</dbReference>
<dbReference type="PROSITE" id="PS51866">
    <property type="entry name" value="MOP"/>
    <property type="match status" value="1"/>
</dbReference>
<evidence type="ECO:0000256" key="3">
    <source>
        <dbReference type="ARBA" id="ARBA00022967"/>
    </source>
</evidence>
<proteinExistence type="predicted"/>
<evidence type="ECO:0000259" key="5">
    <source>
        <dbReference type="PROSITE" id="PS51866"/>
    </source>
</evidence>
<keyword evidence="4" id="KW-0472">Membrane</keyword>
<reference evidence="6" key="1">
    <citation type="submission" date="2018-05" db="EMBL/GenBank/DDBJ databases">
        <authorList>
            <person name="Lanie J.A."/>
            <person name="Ng W.-L."/>
            <person name="Kazmierczak K.M."/>
            <person name="Andrzejewski T.M."/>
            <person name="Davidsen T.M."/>
            <person name="Wayne K.J."/>
            <person name="Tettelin H."/>
            <person name="Glass J.I."/>
            <person name="Rusch D."/>
            <person name="Podicherti R."/>
            <person name="Tsui H.-C.T."/>
            <person name="Winkler M.E."/>
        </authorList>
    </citation>
    <scope>NUCLEOTIDE SEQUENCE</scope>
</reference>
<dbReference type="InterPro" id="IPR008995">
    <property type="entry name" value="Mo/tungstate-bd_C_term_dom"/>
</dbReference>
<dbReference type="AlphaFoldDB" id="A0A383DNZ6"/>
<dbReference type="SUPFAM" id="SSF52540">
    <property type="entry name" value="P-loop containing nucleoside triphosphate hydrolases"/>
    <property type="match status" value="1"/>
</dbReference>
<protein>
    <recommendedName>
        <fullName evidence="5">Mop domain-containing protein</fullName>
    </recommendedName>
</protein>
<dbReference type="Pfam" id="PF03459">
    <property type="entry name" value="TOBE"/>
    <property type="match status" value="1"/>
</dbReference>
<name>A0A383DNZ6_9ZZZZ</name>
<dbReference type="Gene3D" id="2.40.50.100">
    <property type="match status" value="1"/>
</dbReference>
<evidence type="ECO:0000256" key="2">
    <source>
        <dbReference type="ARBA" id="ARBA00022505"/>
    </source>
</evidence>
<evidence type="ECO:0000256" key="4">
    <source>
        <dbReference type="ARBA" id="ARBA00023136"/>
    </source>
</evidence>